<protein>
    <submittedName>
        <fullName evidence="1">Heterocyst frequency control protein PatD</fullName>
    </submittedName>
</protein>
<reference evidence="1 2" key="1">
    <citation type="submission" date="2020-10" db="EMBL/GenBank/DDBJ databases">
        <authorList>
            <person name="Castelo-Branco R."/>
            <person name="Eusebio N."/>
            <person name="Adriana R."/>
            <person name="Vieira A."/>
            <person name="Brugerolle De Fraissinette N."/>
            <person name="Rezende De Castro R."/>
            <person name="Schneider M.P."/>
            <person name="Vasconcelos V."/>
            <person name="Leao P.N."/>
        </authorList>
    </citation>
    <scope>NUCLEOTIDE SEQUENCE [LARGE SCALE GENOMIC DNA]</scope>
    <source>
        <strain evidence="1 2">LEGE 06123</strain>
    </source>
</reference>
<accession>A0ABR9UX37</accession>
<name>A0ABR9UX37_9CHRO</name>
<sequence length="121" mass="14008">MLSNFHYQSYQEFAAVLKQLQANANRAQPDVVKLHEVFQQAQRLFGQQIITLDSSDLEPSVASRVRSYHTEIDKQLKLLRMDMTFLQAARQPETIIARKEQICLRIQTLINYCNVLLEVSA</sequence>
<organism evidence="1 2">
    <name type="scientific">Gloeocapsopsis crepidinum LEGE 06123</name>
    <dbReference type="NCBI Taxonomy" id="588587"/>
    <lineage>
        <taxon>Bacteria</taxon>
        <taxon>Bacillati</taxon>
        <taxon>Cyanobacteriota</taxon>
        <taxon>Cyanophyceae</taxon>
        <taxon>Oscillatoriophycideae</taxon>
        <taxon>Chroococcales</taxon>
        <taxon>Chroococcaceae</taxon>
        <taxon>Gloeocapsopsis</taxon>
    </lineage>
</organism>
<dbReference type="InterPro" id="IPR047810">
    <property type="entry name" value="PatD-like"/>
</dbReference>
<gene>
    <name evidence="1" type="primary">patD</name>
    <name evidence="1" type="ORF">IQ230_21325</name>
</gene>
<proteinExistence type="predicted"/>
<dbReference type="NCBIfam" id="NF037954">
    <property type="entry name" value="het_cyst_PatD"/>
    <property type="match status" value="1"/>
</dbReference>
<evidence type="ECO:0000313" key="1">
    <source>
        <dbReference type="EMBL" id="MBE9192846.1"/>
    </source>
</evidence>
<keyword evidence="2" id="KW-1185">Reference proteome</keyword>
<dbReference type="EMBL" id="JADEWN010000067">
    <property type="protein sequence ID" value="MBE9192846.1"/>
    <property type="molecule type" value="Genomic_DNA"/>
</dbReference>
<comment type="caution">
    <text evidence="1">The sequence shown here is derived from an EMBL/GenBank/DDBJ whole genome shotgun (WGS) entry which is preliminary data.</text>
</comment>
<evidence type="ECO:0000313" key="2">
    <source>
        <dbReference type="Proteomes" id="UP000651156"/>
    </source>
</evidence>
<dbReference type="RefSeq" id="WP_193934253.1">
    <property type="nucleotide sequence ID" value="NZ_CAWPMZ010000106.1"/>
</dbReference>
<dbReference type="Proteomes" id="UP000651156">
    <property type="component" value="Unassembled WGS sequence"/>
</dbReference>